<dbReference type="GO" id="GO:0019679">
    <property type="term" value="P:propionate metabolic process, methylcitrate cycle"/>
    <property type="evidence" value="ECO:0007669"/>
    <property type="project" value="InterPro"/>
</dbReference>
<organism evidence="10 11">
    <name type="scientific">Xylella fastidiosa subsp. multiplex</name>
    <dbReference type="NCBI Taxonomy" id="644357"/>
    <lineage>
        <taxon>Bacteria</taxon>
        <taxon>Pseudomonadati</taxon>
        <taxon>Pseudomonadota</taxon>
        <taxon>Gammaproteobacteria</taxon>
        <taxon>Lysobacterales</taxon>
        <taxon>Lysobacteraceae</taxon>
        <taxon>Xylella</taxon>
    </lineage>
</organism>
<dbReference type="GO" id="GO:0051536">
    <property type="term" value="F:iron-sulfur cluster binding"/>
    <property type="evidence" value="ECO:0007669"/>
    <property type="project" value="UniProtKB-KW"/>
</dbReference>
<dbReference type="InterPro" id="IPR001030">
    <property type="entry name" value="Acoase/IPM_deHydtase_lsu_aba"/>
</dbReference>
<dbReference type="GO" id="GO:0003994">
    <property type="term" value="F:aconitate hydratase activity"/>
    <property type="evidence" value="ECO:0007669"/>
    <property type="project" value="UniProtKB-EC"/>
</dbReference>
<comment type="cofactor">
    <cofactor evidence="1">
        <name>[4Fe-4S] cluster</name>
        <dbReference type="ChEBI" id="CHEBI:49883"/>
    </cofactor>
</comment>
<evidence type="ECO:0000313" key="11">
    <source>
        <dbReference type="Proteomes" id="UP000474061"/>
    </source>
</evidence>
<dbReference type="AlphaFoldDB" id="A0A9Q4MGR1"/>
<dbReference type="Gene3D" id="3.30.499.10">
    <property type="entry name" value="Aconitase, domain 3"/>
    <property type="match status" value="2"/>
</dbReference>
<dbReference type="InterPro" id="IPR006249">
    <property type="entry name" value="Aconitase/IRP2"/>
</dbReference>
<dbReference type="NCBIfam" id="NF009520">
    <property type="entry name" value="PRK12881.1"/>
    <property type="match status" value="1"/>
</dbReference>
<dbReference type="InterPro" id="IPR036008">
    <property type="entry name" value="Aconitase_4Fe-4S_dom"/>
</dbReference>
<dbReference type="SUPFAM" id="SSF53732">
    <property type="entry name" value="Aconitase iron-sulfur domain"/>
    <property type="match status" value="1"/>
</dbReference>
<accession>A0A9Q4MGR1</accession>
<dbReference type="Gene3D" id="6.10.190.10">
    <property type="match status" value="1"/>
</dbReference>
<dbReference type="PANTHER" id="PTHR11670">
    <property type="entry name" value="ACONITASE/IRON-RESPONSIVE ELEMENT FAMILY MEMBER"/>
    <property type="match status" value="1"/>
</dbReference>
<dbReference type="EMBL" id="VDCJ01000330">
    <property type="protein sequence ID" value="MRU23102.1"/>
    <property type="molecule type" value="Genomic_DNA"/>
</dbReference>
<reference evidence="10" key="2">
    <citation type="journal article" date="2020" name="Appl. Environ. Microbiol.">
        <title>Multiple intercontinental introductions associated with the emergence of a plant pathogen in Europe.</title>
        <authorList>
            <person name="Landa B.B."/>
            <person name="Castillo A.I."/>
            <person name="Giampetruzzi A."/>
            <person name="Kahn A."/>
            <person name="Roman-Ecija M."/>
            <person name="Velasco-Amo M.P."/>
            <person name="Navas-Cortes J.A."/>
            <person name="Marco-Noales E."/>
            <person name="Barbe S."/>
            <person name="Moralejo E."/>
            <person name="Coletta-Filho H.D."/>
            <person name="Saldarelli P."/>
            <person name="Saponari M."/>
            <person name="Almeida R.P.P."/>
        </authorList>
    </citation>
    <scope>NUCLEOTIDE SEQUENCE</scope>
    <source>
        <strain evidence="10">XYL1981</strain>
    </source>
</reference>
<dbReference type="GO" id="GO:0046872">
    <property type="term" value="F:metal ion binding"/>
    <property type="evidence" value="ECO:0007669"/>
    <property type="project" value="UniProtKB-KW"/>
</dbReference>
<comment type="caution">
    <text evidence="10">The sequence shown here is derived from an EMBL/GenBank/DDBJ whole genome shotgun (WGS) entry which is preliminary data.</text>
</comment>
<evidence type="ECO:0000256" key="4">
    <source>
        <dbReference type="ARBA" id="ARBA00022723"/>
    </source>
</evidence>
<feature type="domain" description="Aconitase A/isopropylmalate dehydratase small subunit swivel" evidence="9">
    <location>
        <begin position="662"/>
        <end position="793"/>
    </location>
</feature>
<reference evidence="10" key="1">
    <citation type="submission" date="2019-05" db="EMBL/GenBank/DDBJ databases">
        <authorList>
            <person name="Castillo A."/>
            <person name="Giampetruzzi A."/>
            <person name="Landa B."/>
            <person name="Saponari M."/>
            <person name="Almeida R.P.P."/>
            <person name="Moralejo E."/>
            <person name="Marco-Noales E."/>
            <person name="Velasco-Amo M.P."/>
            <person name="Roman-Ecija M."/>
            <person name="Navarro I."/>
            <person name="Monterde A."/>
            <person name="Barbe S."/>
        </authorList>
    </citation>
    <scope>NUCLEOTIDE SEQUENCE</scope>
    <source>
        <strain evidence="10">XYL1981</strain>
    </source>
</reference>
<gene>
    <name evidence="10" type="primary">acnD</name>
    <name evidence="10" type="ORF">FG476_03080</name>
</gene>
<evidence type="ECO:0000256" key="5">
    <source>
        <dbReference type="ARBA" id="ARBA00023004"/>
    </source>
</evidence>
<dbReference type="RefSeq" id="WP_038230960.1">
    <property type="nucleotide sequence ID" value="NZ_CP052853.1"/>
</dbReference>
<name>A0A9Q4MGR1_XYLFS</name>
<sequence length="874" mass="94241">MHNRYCKPLPGTPFHYCDARAAIDALCPGAYAALPYVARVYAENVLRRAAPDQWPAYLGQLIGRRCDTDIPWFPARIVCHDILGLTALVDLAGLRDAIAAQGGDASQVNPTVPVQLIVDHSLAVEYGGSDPEAVAKNRAIEARRNADRFHFIEWTRHAFENVTVIPPGYGIMHQINLEALSPVVAVQDGVAFPDTCIGTDSHTPHVNALGVVAIGVGGLEAESVMLGRAVWLRCPESVGVELHGRPRPGITATDIVLALTAFLRQARVVGAYLEFRGEGVAALTVGDRATIANMAPEYGATAALFFIDAQTVEYLRLTGRDKAQVALVDTYAKQAGLWADTLEGAQYARLLHFDLSSVARTMAGPSSPHHQLPTSALTERGIAGGLAQARAEEAAGHLPDGAVIIAAITSCTNTSNPRNLIAAGLLARNAHARGLRCKPWVKTSLAPGSQAVPLYLEAAGLLYALQQLGFGVVGFACTTCNGMSGALDPLIQHAIMARHVHTVAVLSGNRNFDGRIHPDATQAFLASPPLVIAYAIAGTIRFDIERDVLGHDADGTPVMLKDIWPGDADIDALVRRSVHPEQFRRVYMPLLQASRQWRECVPPLYAWHPQSTYIRRPPYWEGVLASARTLRGLRPLAVLGDNITTDHLSPSNAILPNSAAGEYLARMGVPQEDFNSYATRRGDHLTAQRATFANPMLLNELVRDADGKVRQGSLTRLEPDGTVMRMWEAIEIYMQRSQPLIIIAGADYGQGSSRDWAAKGVRLAGVEAIVAEGFERIHRTNVIGMGVLPLTFHPGTTRITLRIDGTELFDVCGVPSVGAVLILRIQRRDGSVAEVPVTCRLDTAEELSIYAAGGVLQRVAQQMLVTTSGTSQRV</sequence>
<dbReference type="Proteomes" id="UP000474061">
    <property type="component" value="Unassembled WGS sequence"/>
</dbReference>
<dbReference type="FunFam" id="3.20.19.10:FF:000006">
    <property type="entry name" value="Aconitate hydratase 1"/>
    <property type="match status" value="1"/>
</dbReference>
<dbReference type="InterPro" id="IPR015931">
    <property type="entry name" value="Acnase/IPM_dHydase_lsu_aba_1/3"/>
</dbReference>
<evidence type="ECO:0000259" key="8">
    <source>
        <dbReference type="Pfam" id="PF00330"/>
    </source>
</evidence>
<dbReference type="InterPro" id="IPR000573">
    <property type="entry name" value="AconitaseA/IPMdHydase_ssu_swvl"/>
</dbReference>
<evidence type="ECO:0000259" key="9">
    <source>
        <dbReference type="Pfam" id="PF00694"/>
    </source>
</evidence>
<proteinExistence type="inferred from homology"/>
<evidence type="ECO:0000256" key="2">
    <source>
        <dbReference type="ARBA" id="ARBA00007185"/>
    </source>
</evidence>
<keyword evidence="10" id="KW-0456">Lyase</keyword>
<dbReference type="Gene3D" id="3.20.19.10">
    <property type="entry name" value="Aconitase, domain 4"/>
    <property type="match status" value="1"/>
</dbReference>
<feature type="domain" description="Aconitase/3-isopropylmalate dehydratase large subunit alpha/beta/alpha" evidence="8">
    <location>
        <begin position="69"/>
        <end position="538"/>
    </location>
</feature>
<dbReference type="PRINTS" id="PR00415">
    <property type="entry name" value="ACONITASE"/>
</dbReference>
<dbReference type="InterPro" id="IPR015928">
    <property type="entry name" value="Aconitase/3IPM_dehydase_swvl"/>
</dbReference>
<dbReference type="InterPro" id="IPR012708">
    <property type="entry name" value="2Me_IsoCit_deHydtase_FeS-dep"/>
</dbReference>
<dbReference type="NCBIfam" id="TIGR02333">
    <property type="entry name" value="2met_isocit_dHY"/>
    <property type="match status" value="1"/>
</dbReference>
<keyword evidence="6" id="KW-0411">Iron-sulfur</keyword>
<evidence type="ECO:0000256" key="6">
    <source>
        <dbReference type="ARBA" id="ARBA00023014"/>
    </source>
</evidence>
<comment type="catalytic activity">
    <reaction evidence="7">
        <text>citrate = D-threo-isocitrate</text>
        <dbReference type="Rhea" id="RHEA:10336"/>
        <dbReference type="ChEBI" id="CHEBI:15562"/>
        <dbReference type="ChEBI" id="CHEBI:16947"/>
        <dbReference type="EC" id="4.2.1.3"/>
    </reaction>
</comment>
<dbReference type="NCBIfam" id="NF006757">
    <property type="entry name" value="PRK09277.1"/>
    <property type="match status" value="1"/>
</dbReference>
<protein>
    <recommendedName>
        <fullName evidence="3">aconitate hydratase</fullName>
        <ecNumber evidence="3">4.2.1.3</ecNumber>
    </recommendedName>
</protein>
<dbReference type="SUPFAM" id="SSF52016">
    <property type="entry name" value="LeuD/IlvD-like"/>
    <property type="match status" value="1"/>
</dbReference>
<evidence type="ECO:0000256" key="1">
    <source>
        <dbReference type="ARBA" id="ARBA00001966"/>
    </source>
</evidence>
<dbReference type="Pfam" id="PF00694">
    <property type="entry name" value="Aconitase_C"/>
    <property type="match status" value="1"/>
</dbReference>
<evidence type="ECO:0000256" key="7">
    <source>
        <dbReference type="ARBA" id="ARBA00023501"/>
    </source>
</evidence>
<keyword evidence="5" id="KW-0408">Iron</keyword>
<evidence type="ECO:0000256" key="3">
    <source>
        <dbReference type="ARBA" id="ARBA00012926"/>
    </source>
</evidence>
<comment type="similarity">
    <text evidence="2">Belongs to the aconitase/IPM isomerase family.</text>
</comment>
<evidence type="ECO:0000313" key="10">
    <source>
        <dbReference type="EMBL" id="MRU23102.1"/>
    </source>
</evidence>
<dbReference type="EC" id="4.2.1.3" evidence="3"/>
<dbReference type="Pfam" id="PF00330">
    <property type="entry name" value="Aconitase"/>
    <property type="match status" value="1"/>
</dbReference>
<keyword evidence="4" id="KW-0479">Metal-binding</keyword>